<evidence type="ECO:0000256" key="1">
    <source>
        <dbReference type="ARBA" id="ARBA00004123"/>
    </source>
</evidence>
<accession>A0A182NW90</accession>
<evidence type="ECO:0008006" key="17">
    <source>
        <dbReference type="Google" id="ProtNLM"/>
    </source>
</evidence>
<dbReference type="PROSITE" id="PS50157">
    <property type="entry name" value="ZINC_FINGER_C2H2_2"/>
    <property type="match status" value="4"/>
</dbReference>
<feature type="domain" description="C2H2-type" evidence="13">
    <location>
        <begin position="314"/>
        <end position="335"/>
    </location>
</feature>
<dbReference type="PANTHER" id="PTHR24399">
    <property type="entry name" value="ZINC FINGER AND BTB DOMAIN-CONTAINING"/>
    <property type="match status" value="1"/>
</dbReference>
<proteinExistence type="predicted"/>
<dbReference type="STRING" id="7168.A0A182NW90"/>
<dbReference type="InterPro" id="IPR013087">
    <property type="entry name" value="Znf_C2H2_type"/>
</dbReference>
<comment type="subcellular location">
    <subcellularLocation>
        <location evidence="1">Nucleus</location>
    </subcellularLocation>
</comment>
<feature type="compositionally biased region" description="Basic and acidic residues" evidence="11">
    <location>
        <begin position="159"/>
        <end position="182"/>
    </location>
</feature>
<dbReference type="SMART" id="SM00355">
    <property type="entry name" value="ZnF_C2H2"/>
    <property type="match status" value="5"/>
</dbReference>
<feature type="domain" description="ZAD" evidence="14">
    <location>
        <begin position="5"/>
        <end position="77"/>
    </location>
</feature>
<dbReference type="InterPro" id="IPR036236">
    <property type="entry name" value="Znf_C2H2_sf"/>
</dbReference>
<organism evidence="15 16">
    <name type="scientific">Anopheles dirus</name>
    <dbReference type="NCBI Taxonomy" id="7168"/>
    <lineage>
        <taxon>Eukaryota</taxon>
        <taxon>Metazoa</taxon>
        <taxon>Ecdysozoa</taxon>
        <taxon>Arthropoda</taxon>
        <taxon>Hexapoda</taxon>
        <taxon>Insecta</taxon>
        <taxon>Pterygota</taxon>
        <taxon>Neoptera</taxon>
        <taxon>Endopterygota</taxon>
        <taxon>Diptera</taxon>
        <taxon>Nematocera</taxon>
        <taxon>Culicoidea</taxon>
        <taxon>Culicidae</taxon>
        <taxon>Anophelinae</taxon>
        <taxon>Anopheles</taxon>
    </lineage>
</organism>
<feature type="domain" description="C2H2-type" evidence="13">
    <location>
        <begin position="285"/>
        <end position="313"/>
    </location>
</feature>
<feature type="binding site" evidence="10">
    <location>
        <position position="50"/>
    </location>
    <ligand>
        <name>Zn(2+)</name>
        <dbReference type="ChEBI" id="CHEBI:29105"/>
    </ligand>
</feature>
<feature type="compositionally biased region" description="Basic and acidic residues" evidence="11">
    <location>
        <begin position="112"/>
        <end position="126"/>
    </location>
</feature>
<dbReference type="GO" id="GO:0005654">
    <property type="term" value="C:nucleoplasm"/>
    <property type="evidence" value="ECO:0007669"/>
    <property type="project" value="TreeGrafter"/>
</dbReference>
<keyword evidence="3" id="KW-0677">Repeat</keyword>
<evidence type="ECO:0000256" key="5">
    <source>
        <dbReference type="ARBA" id="ARBA00022833"/>
    </source>
</evidence>
<dbReference type="AlphaFoldDB" id="A0A182NW90"/>
<keyword evidence="2 10" id="KW-0479">Metal-binding</keyword>
<name>A0A182NW90_9DIPT</name>
<dbReference type="SMART" id="SM00868">
    <property type="entry name" value="zf-AD"/>
    <property type="match status" value="1"/>
</dbReference>
<evidence type="ECO:0000256" key="6">
    <source>
        <dbReference type="ARBA" id="ARBA00023015"/>
    </source>
</evidence>
<evidence type="ECO:0000313" key="15">
    <source>
        <dbReference type="EnsemblMetazoa" id="ADIR014170-PA"/>
    </source>
</evidence>
<dbReference type="Gene3D" id="3.30.160.60">
    <property type="entry name" value="Classic Zinc Finger"/>
    <property type="match status" value="3"/>
</dbReference>
<feature type="domain" description="C2H2-type" evidence="13">
    <location>
        <begin position="256"/>
        <end position="280"/>
    </location>
</feature>
<keyword evidence="6" id="KW-0805">Transcription regulation</keyword>
<keyword evidence="7" id="KW-0804">Transcription</keyword>
<keyword evidence="5 10" id="KW-0862">Zinc</keyword>
<dbReference type="GO" id="GO:0008270">
    <property type="term" value="F:zinc ion binding"/>
    <property type="evidence" value="ECO:0007669"/>
    <property type="project" value="UniProtKB-UniRule"/>
</dbReference>
<evidence type="ECO:0000256" key="4">
    <source>
        <dbReference type="ARBA" id="ARBA00022771"/>
    </source>
</evidence>
<reference evidence="16" key="1">
    <citation type="submission" date="2013-03" db="EMBL/GenBank/DDBJ databases">
        <title>The Genome Sequence of Anopheles dirus WRAIR2.</title>
        <authorList>
            <consortium name="The Broad Institute Genomics Platform"/>
            <person name="Neafsey D.E."/>
            <person name="Walton C."/>
            <person name="Walker B."/>
            <person name="Young S.K."/>
            <person name="Zeng Q."/>
            <person name="Gargeya S."/>
            <person name="Fitzgerald M."/>
            <person name="Haas B."/>
            <person name="Abouelleil A."/>
            <person name="Allen A.W."/>
            <person name="Alvarado L."/>
            <person name="Arachchi H.M."/>
            <person name="Berlin A.M."/>
            <person name="Chapman S.B."/>
            <person name="Gainer-Dewar J."/>
            <person name="Goldberg J."/>
            <person name="Griggs A."/>
            <person name="Gujja S."/>
            <person name="Hansen M."/>
            <person name="Howarth C."/>
            <person name="Imamovic A."/>
            <person name="Ireland A."/>
            <person name="Larimer J."/>
            <person name="McCowan C."/>
            <person name="Murphy C."/>
            <person name="Pearson M."/>
            <person name="Poon T.W."/>
            <person name="Priest M."/>
            <person name="Roberts A."/>
            <person name="Saif S."/>
            <person name="Shea T."/>
            <person name="Sisk P."/>
            <person name="Sykes S."/>
            <person name="Wortman J."/>
            <person name="Nusbaum C."/>
            <person name="Birren B."/>
        </authorList>
    </citation>
    <scope>NUCLEOTIDE SEQUENCE [LARGE SCALE GENOMIC DNA]</scope>
    <source>
        <strain evidence="16">WRAIR2</strain>
    </source>
</reference>
<feature type="region of interest" description="Disordered" evidence="11">
    <location>
        <begin position="112"/>
        <end position="194"/>
    </location>
</feature>
<dbReference type="GO" id="GO:0001227">
    <property type="term" value="F:DNA-binding transcription repressor activity, RNA polymerase II-specific"/>
    <property type="evidence" value="ECO:0007669"/>
    <property type="project" value="TreeGrafter"/>
</dbReference>
<feature type="binding site" evidence="10">
    <location>
        <position position="10"/>
    </location>
    <ligand>
        <name>Zn(2+)</name>
        <dbReference type="ChEBI" id="CHEBI:29105"/>
    </ligand>
</feature>
<feature type="binding site" evidence="10">
    <location>
        <position position="7"/>
    </location>
    <ligand>
        <name>Zn(2+)</name>
        <dbReference type="ChEBI" id="CHEBI:29105"/>
    </ligand>
</feature>
<feature type="domain" description="C2H2-type" evidence="13">
    <location>
        <begin position="227"/>
        <end position="255"/>
    </location>
</feature>
<evidence type="ECO:0000256" key="8">
    <source>
        <dbReference type="ARBA" id="ARBA00023242"/>
    </source>
</evidence>
<evidence type="ECO:0000313" key="16">
    <source>
        <dbReference type="Proteomes" id="UP000075884"/>
    </source>
</evidence>
<feature type="binding site" evidence="10">
    <location>
        <position position="53"/>
    </location>
    <ligand>
        <name>Zn(2+)</name>
        <dbReference type="ChEBI" id="CHEBI:29105"/>
    </ligand>
</feature>
<evidence type="ECO:0000259" key="14">
    <source>
        <dbReference type="PROSITE" id="PS51915"/>
    </source>
</evidence>
<sequence length="335" mass="39024">MAHLTICRLCLVKSCASFEVLTVESPFVEIICNVTTLQVLANESDTVLLCGDCQLKLIQFDYFREACVHNDEVYRQLLVNSIEIKTEHASDDESNDIKMVTLEMDTIQQHELIDETESHEIKKEQSDETEISKTPPRRRSTTAPKQSEPKTTERRKKSSAIEKKHKNDEPHSKVKTRSDNRVTKSKVSKAKTLSPTTRSACVRCGKMILNCNMNRHMTMHDTKPDHYSCPHCDKHFKLSHLLKVHINTHHTFEKKFECNDCGKVFYSQDSLRRHGYEYHSLVDRFHCTECGMTFNSFGKKKYHYLKVHTDEKPYTCQYCGRNFKMRSDLTLHLRT</sequence>
<keyword evidence="4 9" id="KW-0863">Zinc-finger</keyword>
<feature type="chain" id="PRO_5008130632" description="Protein krueppel" evidence="12">
    <location>
        <begin position="18"/>
        <end position="335"/>
    </location>
</feature>
<dbReference type="Pfam" id="PF00096">
    <property type="entry name" value="zf-C2H2"/>
    <property type="match status" value="3"/>
</dbReference>
<evidence type="ECO:0000256" key="11">
    <source>
        <dbReference type="SAM" id="MobiDB-lite"/>
    </source>
</evidence>
<dbReference type="InterPro" id="IPR012934">
    <property type="entry name" value="Znf_AD"/>
</dbReference>
<evidence type="ECO:0000256" key="9">
    <source>
        <dbReference type="PROSITE-ProRule" id="PRU00042"/>
    </source>
</evidence>
<evidence type="ECO:0000256" key="10">
    <source>
        <dbReference type="PROSITE-ProRule" id="PRU01263"/>
    </source>
</evidence>
<dbReference type="Gene3D" id="3.40.1800.20">
    <property type="match status" value="1"/>
</dbReference>
<dbReference type="PANTHER" id="PTHR24399:SF70">
    <property type="entry name" value="C2H2-TYPE DOMAIN-CONTAINING PROTEIN"/>
    <property type="match status" value="1"/>
</dbReference>
<evidence type="ECO:0000256" key="12">
    <source>
        <dbReference type="SAM" id="SignalP"/>
    </source>
</evidence>
<evidence type="ECO:0000256" key="7">
    <source>
        <dbReference type="ARBA" id="ARBA00023163"/>
    </source>
</evidence>
<dbReference type="GO" id="GO:0000978">
    <property type="term" value="F:RNA polymerase II cis-regulatory region sequence-specific DNA binding"/>
    <property type="evidence" value="ECO:0007669"/>
    <property type="project" value="TreeGrafter"/>
</dbReference>
<dbReference type="PROSITE" id="PS51915">
    <property type="entry name" value="ZAD"/>
    <property type="match status" value="1"/>
</dbReference>
<dbReference type="EnsemblMetazoa" id="ADIR014170-RA">
    <property type="protein sequence ID" value="ADIR014170-PA"/>
    <property type="gene ID" value="ADIR014170"/>
</dbReference>
<dbReference type="PROSITE" id="PS00028">
    <property type="entry name" value="ZINC_FINGER_C2H2_1"/>
    <property type="match status" value="3"/>
</dbReference>
<reference evidence="15" key="2">
    <citation type="submission" date="2020-05" db="UniProtKB">
        <authorList>
            <consortium name="EnsemblMetazoa"/>
        </authorList>
    </citation>
    <scope>IDENTIFICATION</scope>
    <source>
        <strain evidence="15">WRAIR2</strain>
    </source>
</reference>
<protein>
    <recommendedName>
        <fullName evidence="17">Protein krueppel</fullName>
    </recommendedName>
</protein>
<dbReference type="FunFam" id="3.30.160.60:FF:000710">
    <property type="entry name" value="Zinc finger protein 768"/>
    <property type="match status" value="1"/>
</dbReference>
<evidence type="ECO:0000259" key="13">
    <source>
        <dbReference type="PROSITE" id="PS50157"/>
    </source>
</evidence>
<dbReference type="SUPFAM" id="SSF57667">
    <property type="entry name" value="beta-beta-alpha zinc fingers"/>
    <property type="match status" value="2"/>
</dbReference>
<dbReference type="VEuPathDB" id="VectorBase:ADIR014170"/>
<evidence type="ECO:0000256" key="3">
    <source>
        <dbReference type="ARBA" id="ARBA00022737"/>
    </source>
</evidence>
<evidence type="ECO:0000256" key="2">
    <source>
        <dbReference type="ARBA" id="ARBA00022723"/>
    </source>
</evidence>
<dbReference type="Proteomes" id="UP000075884">
    <property type="component" value="Unassembled WGS sequence"/>
</dbReference>
<keyword evidence="12" id="KW-0732">Signal</keyword>
<dbReference type="SUPFAM" id="SSF57716">
    <property type="entry name" value="Glucocorticoid receptor-like (DNA-binding domain)"/>
    <property type="match status" value="1"/>
</dbReference>
<keyword evidence="8" id="KW-0539">Nucleus</keyword>
<feature type="signal peptide" evidence="12">
    <location>
        <begin position="1"/>
        <end position="17"/>
    </location>
</feature>
<keyword evidence="16" id="KW-1185">Reference proteome</keyword>